<evidence type="ECO:0000313" key="2">
    <source>
        <dbReference type="EMBL" id="KAK7053597.1"/>
    </source>
</evidence>
<sequence>MYAPPALKLSITHELLPRFERKASRQPSCANDHTEVQLDTMCTRTRTRAPNEEDIEDLDSHIVWSRLSTHIPRSFVIDFTFNGARLTSRTRTPTKRLDVVEFTGRAHSQSNRRTAVRCTRKTRLRSKDVVNVKSALSAPGETETGEAVGYSRPSLRMNADASTCIANAHARHLPSKTKVPHESPPARKLRSSKLSESLLSAPRHQALHPTLDYFLHPAHPHPVRRPRVKMATRTWTAPWCPRASHGQLHHLDTHRLAVFCARRRTLIKHSVPIICKQTRAHVAPKVRRMESGVPVLRYNLKARFSSSTLGAVADDQSNDRALEQEADAMVKRSTDGCDEGNEEDVDGDGERQTTNCASEGKFQVYGIENLKR</sequence>
<gene>
    <name evidence="2" type="ORF">R3P38DRAFT_3343124</name>
</gene>
<dbReference type="Proteomes" id="UP001362999">
    <property type="component" value="Unassembled WGS sequence"/>
</dbReference>
<reference evidence="2 3" key="1">
    <citation type="journal article" date="2024" name="J Genomics">
        <title>Draft genome sequencing and assembly of Favolaschia claudopus CIRM-BRFM 2984 isolated from oak limbs.</title>
        <authorList>
            <person name="Navarro D."/>
            <person name="Drula E."/>
            <person name="Chaduli D."/>
            <person name="Cazenave R."/>
            <person name="Ahrendt S."/>
            <person name="Wang J."/>
            <person name="Lipzen A."/>
            <person name="Daum C."/>
            <person name="Barry K."/>
            <person name="Grigoriev I.V."/>
            <person name="Favel A."/>
            <person name="Rosso M.N."/>
            <person name="Martin F."/>
        </authorList>
    </citation>
    <scope>NUCLEOTIDE SEQUENCE [LARGE SCALE GENOMIC DNA]</scope>
    <source>
        <strain evidence="2 3">CIRM-BRFM 2984</strain>
    </source>
</reference>
<feature type="compositionally biased region" description="Acidic residues" evidence="1">
    <location>
        <begin position="336"/>
        <end position="347"/>
    </location>
</feature>
<evidence type="ECO:0000256" key="1">
    <source>
        <dbReference type="SAM" id="MobiDB-lite"/>
    </source>
</evidence>
<protein>
    <submittedName>
        <fullName evidence="2">Uncharacterized protein</fullName>
    </submittedName>
</protein>
<name>A0AAW0DPA7_9AGAR</name>
<feature type="region of interest" description="Disordered" evidence="1">
    <location>
        <begin position="329"/>
        <end position="354"/>
    </location>
</feature>
<accession>A0AAW0DPA7</accession>
<evidence type="ECO:0000313" key="3">
    <source>
        <dbReference type="Proteomes" id="UP001362999"/>
    </source>
</evidence>
<proteinExistence type="predicted"/>
<keyword evidence="3" id="KW-1185">Reference proteome</keyword>
<dbReference type="EMBL" id="JAWWNJ010000006">
    <property type="protein sequence ID" value="KAK7053597.1"/>
    <property type="molecule type" value="Genomic_DNA"/>
</dbReference>
<comment type="caution">
    <text evidence="2">The sequence shown here is derived from an EMBL/GenBank/DDBJ whole genome shotgun (WGS) entry which is preliminary data.</text>
</comment>
<organism evidence="2 3">
    <name type="scientific">Favolaschia claudopus</name>
    <dbReference type="NCBI Taxonomy" id="2862362"/>
    <lineage>
        <taxon>Eukaryota</taxon>
        <taxon>Fungi</taxon>
        <taxon>Dikarya</taxon>
        <taxon>Basidiomycota</taxon>
        <taxon>Agaricomycotina</taxon>
        <taxon>Agaricomycetes</taxon>
        <taxon>Agaricomycetidae</taxon>
        <taxon>Agaricales</taxon>
        <taxon>Marasmiineae</taxon>
        <taxon>Mycenaceae</taxon>
        <taxon>Favolaschia</taxon>
    </lineage>
</organism>
<dbReference type="AlphaFoldDB" id="A0AAW0DPA7"/>